<evidence type="ECO:0000259" key="4">
    <source>
        <dbReference type="Pfam" id="PF07992"/>
    </source>
</evidence>
<comment type="caution">
    <text evidence="5">The sequence shown here is derived from an EMBL/GenBank/DDBJ whole genome shotgun (WGS) entry which is preliminary data.</text>
</comment>
<keyword evidence="1" id="KW-0285">Flavoprotein</keyword>
<sequence length="326" mass="33296">MTDENGYDVVVIGGGPAGLSGALTLSRARRSVLVIDAGAQRNAPAGGVHNYLGREGTAPGELYRIGRGEIEGYGGEIRAGAVAEVTGAAGDFIIRLEDGDEVRARRILLATGAVDDLPDVPGLRERWGRDVIHCPYCHGWEVRDRPIGILATSAGAVHQAQLFRQWSADVTLFAHTAAAELGDEQLADLAARGVRVVEGTVAALRIEEDAITGVELEGGLVVPMGAVVVQPKPIARAGMVAGLGLEPVEVERGGMVIGTALSVDPTGETAVPGIWAAGNVADGYATVIKSAAAGVDAAALINFDLAAAGVYSPVAEAPEAVTASAS</sequence>
<dbReference type="Proteomes" id="UP000295217">
    <property type="component" value="Unassembled WGS sequence"/>
</dbReference>
<dbReference type="EMBL" id="SMLB01000041">
    <property type="protein sequence ID" value="TDD66296.1"/>
    <property type="molecule type" value="Genomic_DNA"/>
</dbReference>
<dbReference type="Pfam" id="PF07992">
    <property type="entry name" value="Pyr_redox_2"/>
    <property type="match status" value="1"/>
</dbReference>
<dbReference type="PRINTS" id="PR00368">
    <property type="entry name" value="FADPNR"/>
</dbReference>
<evidence type="ECO:0000256" key="2">
    <source>
        <dbReference type="ARBA" id="ARBA00023002"/>
    </source>
</evidence>
<dbReference type="AlphaFoldDB" id="A0A4R5A5N2"/>
<keyword evidence="2" id="KW-0560">Oxidoreductase</keyword>
<feature type="domain" description="FAD/NAD(P)-binding" evidence="4">
    <location>
        <begin position="7"/>
        <end position="293"/>
    </location>
</feature>
<name>A0A4R5A5N2_9ACTN</name>
<comment type="catalytic activity">
    <reaction evidence="3">
        <text>[thioredoxin]-dithiol + NADP(+) = [thioredoxin]-disulfide + NADPH + H(+)</text>
        <dbReference type="Rhea" id="RHEA:20345"/>
        <dbReference type="Rhea" id="RHEA-COMP:10698"/>
        <dbReference type="Rhea" id="RHEA-COMP:10700"/>
        <dbReference type="ChEBI" id="CHEBI:15378"/>
        <dbReference type="ChEBI" id="CHEBI:29950"/>
        <dbReference type="ChEBI" id="CHEBI:50058"/>
        <dbReference type="ChEBI" id="CHEBI:57783"/>
        <dbReference type="ChEBI" id="CHEBI:58349"/>
        <dbReference type="EC" id="1.8.1.9"/>
    </reaction>
</comment>
<dbReference type="RefSeq" id="WP_132105906.1">
    <property type="nucleotide sequence ID" value="NZ_SMLB01000041.1"/>
</dbReference>
<dbReference type="InterPro" id="IPR036188">
    <property type="entry name" value="FAD/NAD-bd_sf"/>
</dbReference>
<evidence type="ECO:0000313" key="6">
    <source>
        <dbReference type="Proteomes" id="UP000295217"/>
    </source>
</evidence>
<evidence type="ECO:0000313" key="5">
    <source>
        <dbReference type="EMBL" id="TDD66296.1"/>
    </source>
</evidence>
<gene>
    <name evidence="5" type="ORF">E1262_22755</name>
</gene>
<accession>A0A4R5A5N2</accession>
<proteinExistence type="predicted"/>
<organism evidence="5 6">
    <name type="scientific">Jiangella aurantiaca</name>
    <dbReference type="NCBI Taxonomy" id="2530373"/>
    <lineage>
        <taxon>Bacteria</taxon>
        <taxon>Bacillati</taxon>
        <taxon>Actinomycetota</taxon>
        <taxon>Actinomycetes</taxon>
        <taxon>Jiangellales</taxon>
        <taxon>Jiangellaceae</taxon>
        <taxon>Jiangella</taxon>
    </lineage>
</organism>
<evidence type="ECO:0000256" key="1">
    <source>
        <dbReference type="ARBA" id="ARBA00022630"/>
    </source>
</evidence>
<dbReference type="InterPro" id="IPR050097">
    <property type="entry name" value="Ferredoxin-NADP_redctase_2"/>
</dbReference>
<dbReference type="PANTHER" id="PTHR48105">
    <property type="entry name" value="THIOREDOXIN REDUCTASE 1-RELATED-RELATED"/>
    <property type="match status" value="1"/>
</dbReference>
<protein>
    <submittedName>
        <fullName evidence="5">NAD(P)/FAD-dependent oxidoreductase</fullName>
    </submittedName>
</protein>
<dbReference type="GO" id="GO:0004791">
    <property type="term" value="F:thioredoxin-disulfide reductase (NADPH) activity"/>
    <property type="evidence" value="ECO:0007669"/>
    <property type="project" value="UniProtKB-EC"/>
</dbReference>
<evidence type="ECO:0000256" key="3">
    <source>
        <dbReference type="ARBA" id="ARBA00048132"/>
    </source>
</evidence>
<dbReference type="InterPro" id="IPR023753">
    <property type="entry name" value="FAD/NAD-binding_dom"/>
</dbReference>
<reference evidence="5 6" key="1">
    <citation type="submission" date="2019-02" db="EMBL/GenBank/DDBJ databases">
        <title>Draft genome sequences of novel Actinobacteria.</title>
        <authorList>
            <person name="Sahin N."/>
            <person name="Ay H."/>
            <person name="Saygin H."/>
        </authorList>
    </citation>
    <scope>NUCLEOTIDE SEQUENCE [LARGE SCALE GENOMIC DNA]</scope>
    <source>
        <strain evidence="5 6">8K307</strain>
    </source>
</reference>
<dbReference type="OrthoDB" id="9786503at2"/>
<dbReference type="PRINTS" id="PR00469">
    <property type="entry name" value="PNDRDTASEII"/>
</dbReference>
<keyword evidence="6" id="KW-1185">Reference proteome</keyword>
<dbReference type="SUPFAM" id="SSF51905">
    <property type="entry name" value="FAD/NAD(P)-binding domain"/>
    <property type="match status" value="1"/>
</dbReference>
<dbReference type="Gene3D" id="3.50.50.60">
    <property type="entry name" value="FAD/NAD(P)-binding domain"/>
    <property type="match status" value="2"/>
</dbReference>